<accession>A0A165Z0I2</accession>
<sequence>MSESDVAALSRQEILRRRATHLRNRHAHPQESMSDMLSPHSDSGASDHRVARRPSSLSSTSGVLGRHHSPSIEVESRLSSEHEVTPHTHPSNPPNSHIHAVGTYTSRSLALEHEQRQFEEASHSFEEPSDIRSQPVDEDTEMDERSLADSDTERGDESRNGDGGSGGESGGESGDESDDESGSDDEDGLSRMAEDLTSETGHLAILERILLSGNRNEKILKKIAKRLKPSDSQSRKRGGNTTSDVNKNWKNFKRRAARRDRVTLDLQRTIRTYLQTLENRSDVSNDFPDQPTKSEVRAFQKGRNSGPTESRFRIHYDSPPCSPWNEKARNIFHTLFLKDYSEEPEWTYQAVKTALYSHIRSRRILFRKLYRALTPEEQAIQRAQELKDTRRRTRRINLWNLRIAHVQDHSGLAAAEEVLVRLGAQGMSSDESEDDSRHLALEHEKNPVYFIRRRTDRAEWITRLMRLLDQMHREQRYPAGFERTRGGPPRQRHFSATLTSKRRPVVGQPKNYYHPQFLAFLDEHERASLAVKPARRLNLAQRYMDLLGL</sequence>
<evidence type="ECO:0000313" key="3">
    <source>
        <dbReference type="Proteomes" id="UP000076798"/>
    </source>
</evidence>
<evidence type="ECO:0000256" key="1">
    <source>
        <dbReference type="SAM" id="MobiDB-lite"/>
    </source>
</evidence>
<feature type="compositionally biased region" description="Polar residues" evidence="1">
    <location>
        <begin position="31"/>
        <end position="44"/>
    </location>
</feature>
<gene>
    <name evidence="2" type="ORF">SISSUDRAFT_1065835</name>
</gene>
<dbReference type="EMBL" id="KV428217">
    <property type="protein sequence ID" value="KZT33804.1"/>
    <property type="molecule type" value="Genomic_DNA"/>
</dbReference>
<feature type="compositionally biased region" description="Basic and acidic residues" evidence="1">
    <location>
        <begin position="74"/>
        <end position="86"/>
    </location>
</feature>
<reference evidence="2 3" key="1">
    <citation type="journal article" date="2016" name="Mol. Biol. Evol.">
        <title>Comparative Genomics of Early-Diverging Mushroom-Forming Fungi Provides Insights into the Origins of Lignocellulose Decay Capabilities.</title>
        <authorList>
            <person name="Nagy L.G."/>
            <person name="Riley R."/>
            <person name="Tritt A."/>
            <person name="Adam C."/>
            <person name="Daum C."/>
            <person name="Floudas D."/>
            <person name="Sun H."/>
            <person name="Yadav J.S."/>
            <person name="Pangilinan J."/>
            <person name="Larsson K.H."/>
            <person name="Matsuura K."/>
            <person name="Barry K."/>
            <person name="Labutti K."/>
            <person name="Kuo R."/>
            <person name="Ohm R.A."/>
            <person name="Bhattacharya S.S."/>
            <person name="Shirouzu T."/>
            <person name="Yoshinaga Y."/>
            <person name="Martin F.M."/>
            <person name="Grigoriev I.V."/>
            <person name="Hibbett D.S."/>
        </authorList>
    </citation>
    <scope>NUCLEOTIDE SEQUENCE [LARGE SCALE GENOMIC DNA]</scope>
    <source>
        <strain evidence="2 3">HHB10207 ss-3</strain>
    </source>
</reference>
<feature type="region of interest" description="Disordered" evidence="1">
    <location>
        <begin position="114"/>
        <end position="189"/>
    </location>
</feature>
<keyword evidence="3" id="KW-1185">Reference proteome</keyword>
<feature type="compositionally biased region" description="Basic and acidic residues" evidence="1">
    <location>
        <begin position="143"/>
        <end position="160"/>
    </location>
</feature>
<feature type="region of interest" description="Disordered" evidence="1">
    <location>
        <begin position="17"/>
        <end position="100"/>
    </location>
</feature>
<dbReference type="AlphaFoldDB" id="A0A165Z0I2"/>
<feature type="compositionally biased region" description="Basic and acidic residues" evidence="1">
    <location>
        <begin position="114"/>
        <end position="130"/>
    </location>
</feature>
<name>A0A165Z0I2_9AGAM</name>
<organism evidence="2 3">
    <name type="scientific">Sistotremastrum suecicum HHB10207 ss-3</name>
    <dbReference type="NCBI Taxonomy" id="1314776"/>
    <lineage>
        <taxon>Eukaryota</taxon>
        <taxon>Fungi</taxon>
        <taxon>Dikarya</taxon>
        <taxon>Basidiomycota</taxon>
        <taxon>Agaricomycotina</taxon>
        <taxon>Agaricomycetes</taxon>
        <taxon>Sistotremastrales</taxon>
        <taxon>Sistotremastraceae</taxon>
        <taxon>Sistotremastrum</taxon>
    </lineage>
</organism>
<proteinExistence type="predicted"/>
<feature type="compositionally biased region" description="Acidic residues" evidence="1">
    <location>
        <begin position="173"/>
        <end position="187"/>
    </location>
</feature>
<feature type="compositionally biased region" description="Basic residues" evidence="1">
    <location>
        <begin position="17"/>
        <end position="27"/>
    </location>
</feature>
<protein>
    <submittedName>
        <fullName evidence="2">Uncharacterized protein</fullName>
    </submittedName>
</protein>
<evidence type="ECO:0000313" key="2">
    <source>
        <dbReference type="EMBL" id="KZT33804.1"/>
    </source>
</evidence>
<dbReference type="Proteomes" id="UP000076798">
    <property type="component" value="Unassembled WGS sequence"/>
</dbReference>
<feature type="compositionally biased region" description="Gly residues" evidence="1">
    <location>
        <begin position="161"/>
        <end position="172"/>
    </location>
</feature>
<dbReference type="STRING" id="1314776.A0A165Z0I2"/>
<feature type="compositionally biased region" description="Low complexity" evidence="1">
    <location>
        <begin position="87"/>
        <end position="99"/>
    </location>
</feature>
<feature type="region of interest" description="Disordered" evidence="1">
    <location>
        <begin position="281"/>
        <end position="314"/>
    </location>
</feature>
<feature type="compositionally biased region" description="Polar residues" evidence="1">
    <location>
        <begin position="239"/>
        <end position="249"/>
    </location>
</feature>
<feature type="region of interest" description="Disordered" evidence="1">
    <location>
        <begin position="223"/>
        <end position="252"/>
    </location>
</feature>
<dbReference type="OrthoDB" id="3224221at2759"/>